<dbReference type="RefSeq" id="WP_010008356.1">
    <property type="nucleotide sequence ID" value="NZ_JAGYGP010000001.1"/>
</dbReference>
<dbReference type="GO" id="GO:0016854">
    <property type="term" value="F:racemase and epimerase activity"/>
    <property type="evidence" value="ECO:0007669"/>
    <property type="project" value="UniProtKB-ARBA"/>
</dbReference>
<keyword evidence="10" id="KW-1185">Reference proteome</keyword>
<evidence type="ECO:0000256" key="3">
    <source>
        <dbReference type="ARBA" id="ARBA00022842"/>
    </source>
</evidence>
<reference evidence="9 10" key="1">
    <citation type="journal article" date="2019" name="Appl. Microbiol. Biotechnol.">
        <title>Uncovering carbohydrate metabolism through a genotype-phenotype association study of 56 lactic acid bacteria genomes.</title>
        <authorList>
            <person name="Buron-Moles G."/>
            <person name="Chailyan A."/>
            <person name="Dolejs I."/>
            <person name="Forster J."/>
            <person name="Miks M.H."/>
        </authorList>
    </citation>
    <scope>NUCLEOTIDE SEQUENCE [LARGE SCALE GENOMIC DNA]</scope>
    <source>
        <strain evidence="9 10">ATCC 700006</strain>
    </source>
</reference>
<dbReference type="InterPro" id="IPR036849">
    <property type="entry name" value="Enolase-like_C_sf"/>
</dbReference>
<evidence type="ECO:0000259" key="8">
    <source>
        <dbReference type="SMART" id="SM00922"/>
    </source>
</evidence>
<dbReference type="PANTHER" id="PTHR48073:SF5">
    <property type="entry name" value="O-SUCCINYLBENZOATE SYNTHASE"/>
    <property type="match status" value="1"/>
</dbReference>
<gene>
    <name evidence="9" type="ORF">C5L23_000619</name>
</gene>
<feature type="domain" description="Mandelate racemase/muconate lactonizing enzyme C-terminal" evidence="8">
    <location>
        <begin position="151"/>
        <end position="244"/>
    </location>
</feature>
<evidence type="ECO:0000313" key="10">
    <source>
        <dbReference type="Proteomes" id="UP000295681"/>
    </source>
</evidence>
<evidence type="ECO:0000256" key="1">
    <source>
        <dbReference type="ARBA" id="ARBA00001968"/>
    </source>
</evidence>
<evidence type="ECO:0000256" key="4">
    <source>
        <dbReference type="ARBA" id="ARBA00023239"/>
    </source>
</evidence>
<dbReference type="GO" id="GO:0043748">
    <property type="term" value="F:O-succinylbenzoate synthase activity"/>
    <property type="evidence" value="ECO:0007669"/>
    <property type="project" value="UniProtKB-EC"/>
</dbReference>
<dbReference type="UniPathway" id="UPA01057">
    <property type="reaction ID" value="UER00165"/>
</dbReference>
<comment type="cofactor">
    <cofactor evidence="1">
        <name>a divalent metal cation</name>
        <dbReference type="ChEBI" id="CHEBI:60240"/>
    </cofactor>
</comment>
<dbReference type="Pfam" id="PF13378">
    <property type="entry name" value="MR_MLE_C"/>
    <property type="match status" value="1"/>
</dbReference>
<evidence type="ECO:0000256" key="2">
    <source>
        <dbReference type="ARBA" id="ARBA00022723"/>
    </source>
</evidence>
<dbReference type="Gene3D" id="3.20.20.120">
    <property type="entry name" value="Enolase-like C-terminal domain"/>
    <property type="match status" value="1"/>
</dbReference>
<evidence type="ECO:0000313" key="9">
    <source>
        <dbReference type="EMBL" id="TDG68313.1"/>
    </source>
</evidence>
<dbReference type="InterPro" id="IPR013342">
    <property type="entry name" value="Mandelate_racemase_C"/>
</dbReference>
<dbReference type="UniPathway" id="UPA00079"/>
<evidence type="ECO:0000256" key="6">
    <source>
        <dbReference type="NCBIfam" id="TIGR01928"/>
    </source>
</evidence>
<dbReference type="Pfam" id="PF02746">
    <property type="entry name" value="MR_MLE_N"/>
    <property type="match status" value="1"/>
</dbReference>
<dbReference type="SUPFAM" id="SSF51604">
    <property type="entry name" value="Enolase C-terminal domain-like"/>
    <property type="match status" value="1"/>
</dbReference>
<dbReference type="Gene3D" id="3.30.390.10">
    <property type="entry name" value="Enolase-like, N-terminal domain"/>
    <property type="match status" value="1"/>
</dbReference>
<keyword evidence="7" id="KW-0732">Signal</keyword>
<comment type="caution">
    <text evidence="9">The sequence shown here is derived from an EMBL/GenBank/DDBJ whole genome shotgun (WGS) entry which is preliminary data.</text>
</comment>
<keyword evidence="4" id="KW-0456">Lyase</keyword>
<dbReference type="SFLD" id="SFLDG00180">
    <property type="entry name" value="muconate_cycloisomerase"/>
    <property type="match status" value="1"/>
</dbReference>
<accession>A0A4R5N8N5</accession>
<dbReference type="InterPro" id="IPR029065">
    <property type="entry name" value="Enolase_C-like"/>
</dbReference>
<dbReference type="SUPFAM" id="SSF54826">
    <property type="entry name" value="Enolase N-terminal domain-like"/>
    <property type="match status" value="1"/>
</dbReference>
<name>A0A4R5N8N5_9LACO</name>
<dbReference type="AlphaFoldDB" id="A0A4R5N8N5"/>
<feature type="signal peptide" evidence="7">
    <location>
        <begin position="1"/>
        <end position="24"/>
    </location>
</feature>
<dbReference type="NCBIfam" id="TIGR01928">
    <property type="entry name" value="menC_lowGC_arch"/>
    <property type="match status" value="1"/>
</dbReference>
<dbReference type="STRING" id="907931.GCA_000165675_00409"/>
<dbReference type="PANTHER" id="PTHR48073">
    <property type="entry name" value="O-SUCCINYLBENZOATE SYNTHASE-RELATED"/>
    <property type="match status" value="1"/>
</dbReference>
<dbReference type="EMBL" id="PUFI01000014">
    <property type="protein sequence ID" value="TDG68313.1"/>
    <property type="molecule type" value="Genomic_DNA"/>
</dbReference>
<sequence length="379" mass="41908">MTYKISKITLWPIALMLKAPFRTAHNTTQERPLTIIAIDVQDMSSRITVTGYGEVQSFADCAYAPENQQLSRHLLAHHFIPALKAYQFSDIKAVTSYLQQITPFGSFARAGIEMALWDALGKLQHKSLAQMIGGIHQRVPVGIAISLLSEPSQLLTQIKQAHAMGYERIKLKVDAKATDFDQIKWLLARFKTQHFSLDANSSFTLTSAQSLSPLDAPNLDFIEQPFGVHDFVQHATFQRMSNIKLSLDESINALDDIHTSIALSANHVLTIKQGKIGGIQTAIEAIRLAQQHHVLPWIGGMLSSGLGRAVDLALASLPGIAFPGDISDSQRYFEQDIIHQRLTIHHGHIKVPTEYGIGVTIDEAIIKQHLTATPQVFTS</sequence>
<keyword evidence="2" id="KW-0479">Metal-binding</keyword>
<evidence type="ECO:0000256" key="7">
    <source>
        <dbReference type="SAM" id="SignalP"/>
    </source>
</evidence>
<dbReference type="SFLD" id="SFLDF00009">
    <property type="entry name" value="o-succinylbenzoate_synthase"/>
    <property type="match status" value="1"/>
</dbReference>
<organism evidence="9 10">
    <name type="scientific">Leuconostoc fallax</name>
    <dbReference type="NCBI Taxonomy" id="1251"/>
    <lineage>
        <taxon>Bacteria</taxon>
        <taxon>Bacillati</taxon>
        <taxon>Bacillota</taxon>
        <taxon>Bacilli</taxon>
        <taxon>Lactobacillales</taxon>
        <taxon>Lactobacillaceae</taxon>
        <taxon>Leuconostoc</taxon>
    </lineage>
</organism>
<dbReference type="Proteomes" id="UP000295681">
    <property type="component" value="Unassembled WGS sequence"/>
</dbReference>
<feature type="chain" id="PRO_5039474197" description="o-succinylbenzoate synthase" evidence="7">
    <location>
        <begin position="25"/>
        <end position="379"/>
    </location>
</feature>
<dbReference type="EC" id="4.2.1.113" evidence="5 6"/>
<dbReference type="SFLD" id="SFLDS00001">
    <property type="entry name" value="Enolase"/>
    <property type="match status" value="1"/>
</dbReference>
<dbReference type="InterPro" id="IPR010197">
    <property type="entry name" value="OSBS/NAAAR"/>
</dbReference>
<dbReference type="SMART" id="SM00922">
    <property type="entry name" value="MR_MLE"/>
    <property type="match status" value="1"/>
</dbReference>
<dbReference type="InterPro" id="IPR013341">
    <property type="entry name" value="Mandelate_racemase_N_dom"/>
</dbReference>
<dbReference type="GO" id="GO:0046872">
    <property type="term" value="F:metal ion binding"/>
    <property type="evidence" value="ECO:0007669"/>
    <property type="project" value="UniProtKB-KW"/>
</dbReference>
<keyword evidence="3" id="KW-0460">Magnesium</keyword>
<dbReference type="GO" id="GO:0009234">
    <property type="term" value="P:menaquinone biosynthetic process"/>
    <property type="evidence" value="ECO:0007669"/>
    <property type="project" value="UniProtKB-UniRule"/>
</dbReference>
<protein>
    <recommendedName>
        <fullName evidence="5 6">o-succinylbenzoate synthase</fullName>
        <ecNumber evidence="5 6">4.2.1.113</ecNumber>
    </recommendedName>
</protein>
<dbReference type="InterPro" id="IPR029017">
    <property type="entry name" value="Enolase-like_N"/>
</dbReference>
<evidence type="ECO:0000256" key="5">
    <source>
        <dbReference type="ARBA" id="ARBA00029491"/>
    </source>
</evidence>
<proteinExistence type="predicted"/>